<name>A0ABV2QA21_9BURK</name>
<evidence type="ECO:0000259" key="7">
    <source>
        <dbReference type="Pfam" id="PF04138"/>
    </source>
</evidence>
<dbReference type="RefSeq" id="WP_354444585.1">
    <property type="nucleotide sequence ID" value="NZ_JBEPSH010000005.1"/>
</dbReference>
<evidence type="ECO:0000256" key="5">
    <source>
        <dbReference type="ARBA" id="ARBA00023136"/>
    </source>
</evidence>
<proteinExistence type="inferred from homology"/>
<organism evidence="8 9">
    <name type="scientific">Ottowia thiooxydans</name>
    <dbReference type="NCBI Taxonomy" id="219182"/>
    <lineage>
        <taxon>Bacteria</taxon>
        <taxon>Pseudomonadati</taxon>
        <taxon>Pseudomonadota</taxon>
        <taxon>Betaproteobacteria</taxon>
        <taxon>Burkholderiales</taxon>
        <taxon>Comamonadaceae</taxon>
        <taxon>Ottowia</taxon>
    </lineage>
</organism>
<comment type="subcellular location">
    <subcellularLocation>
        <location evidence="1">Membrane</location>
        <topology evidence="1">Multi-pass membrane protein</topology>
    </subcellularLocation>
</comment>
<feature type="domain" description="GtrA/DPMS transmembrane" evidence="7">
    <location>
        <begin position="9"/>
        <end position="118"/>
    </location>
</feature>
<dbReference type="PANTHER" id="PTHR38459">
    <property type="entry name" value="PROPHAGE BACTOPRENOL-LINKED GLUCOSE TRANSLOCASE HOMOLOG"/>
    <property type="match status" value="1"/>
</dbReference>
<dbReference type="Proteomes" id="UP001549320">
    <property type="component" value="Unassembled WGS sequence"/>
</dbReference>
<dbReference type="Pfam" id="PF04138">
    <property type="entry name" value="GtrA_DPMS_TM"/>
    <property type="match status" value="1"/>
</dbReference>
<dbReference type="EMBL" id="JBEPSH010000005">
    <property type="protein sequence ID" value="MET4577862.1"/>
    <property type="molecule type" value="Genomic_DNA"/>
</dbReference>
<evidence type="ECO:0000256" key="2">
    <source>
        <dbReference type="ARBA" id="ARBA00009399"/>
    </source>
</evidence>
<evidence type="ECO:0000256" key="6">
    <source>
        <dbReference type="SAM" id="Phobius"/>
    </source>
</evidence>
<comment type="caution">
    <text evidence="8">The sequence shown here is derived from an EMBL/GenBank/DDBJ whole genome shotgun (WGS) entry which is preliminary data.</text>
</comment>
<accession>A0ABV2QA21</accession>
<feature type="transmembrane region" description="Helical" evidence="6">
    <location>
        <begin position="12"/>
        <end position="31"/>
    </location>
</feature>
<sequence length="126" mass="13575">MSLFATLPRYLVAGAVNTAIGYLLYLALLQVTSYRMAYVMSFVAGIGLSYLLMRFAVFRKSGRRFSPLWVAASHLTQLALGLAVVEFWVSVLGGPPALAALAAVVVCVPLMFLVQRWIFSSGGSAP</sequence>
<reference evidence="8 9" key="1">
    <citation type="submission" date="2024-06" db="EMBL/GenBank/DDBJ databases">
        <title>Sorghum-associated microbial communities from plants grown in Nebraska, USA.</title>
        <authorList>
            <person name="Schachtman D."/>
        </authorList>
    </citation>
    <scope>NUCLEOTIDE SEQUENCE [LARGE SCALE GENOMIC DNA]</scope>
    <source>
        <strain evidence="8 9">2709</strain>
    </source>
</reference>
<evidence type="ECO:0000256" key="3">
    <source>
        <dbReference type="ARBA" id="ARBA00022692"/>
    </source>
</evidence>
<feature type="transmembrane region" description="Helical" evidence="6">
    <location>
        <begin position="97"/>
        <end position="119"/>
    </location>
</feature>
<protein>
    <submittedName>
        <fullName evidence="8">Flippase GtrA</fullName>
    </submittedName>
</protein>
<evidence type="ECO:0000256" key="4">
    <source>
        <dbReference type="ARBA" id="ARBA00022989"/>
    </source>
</evidence>
<dbReference type="InterPro" id="IPR007267">
    <property type="entry name" value="GtrA_DPMS_TM"/>
</dbReference>
<comment type="similarity">
    <text evidence="2">Belongs to the GtrA family.</text>
</comment>
<keyword evidence="3 6" id="KW-0812">Transmembrane</keyword>
<evidence type="ECO:0000256" key="1">
    <source>
        <dbReference type="ARBA" id="ARBA00004141"/>
    </source>
</evidence>
<keyword evidence="5 6" id="KW-0472">Membrane</keyword>
<gene>
    <name evidence="8" type="ORF">ABIE13_002973</name>
</gene>
<evidence type="ECO:0000313" key="8">
    <source>
        <dbReference type="EMBL" id="MET4577862.1"/>
    </source>
</evidence>
<keyword evidence="4 6" id="KW-1133">Transmembrane helix</keyword>
<feature type="transmembrane region" description="Helical" evidence="6">
    <location>
        <begin position="37"/>
        <end position="56"/>
    </location>
</feature>
<dbReference type="InterPro" id="IPR051401">
    <property type="entry name" value="GtrA_CellWall_Glycosyl"/>
</dbReference>
<evidence type="ECO:0000313" key="9">
    <source>
        <dbReference type="Proteomes" id="UP001549320"/>
    </source>
</evidence>
<feature type="transmembrane region" description="Helical" evidence="6">
    <location>
        <begin position="68"/>
        <end position="91"/>
    </location>
</feature>
<dbReference type="PANTHER" id="PTHR38459:SF1">
    <property type="entry name" value="PROPHAGE BACTOPRENOL-LINKED GLUCOSE TRANSLOCASE HOMOLOG"/>
    <property type="match status" value="1"/>
</dbReference>
<keyword evidence="9" id="KW-1185">Reference proteome</keyword>